<sequence>MQEQGLLGTSGKVRLWSALKKERGENGARKNSPFREEKTDPRKNLETQKNGKKSGKRKSWEREARVVSNENDGGGSSERWVAQRFPKLSPSE</sequence>
<accession>D2XAB8</accession>
<feature type="compositionally biased region" description="Basic and acidic residues" evidence="1">
    <location>
        <begin position="19"/>
        <end position="46"/>
    </location>
</feature>
<feature type="region of interest" description="Disordered" evidence="1">
    <location>
        <begin position="1"/>
        <end position="92"/>
    </location>
</feature>
<name>D2XAB8_GBMV</name>
<evidence type="ECO:0000256" key="1">
    <source>
        <dbReference type="SAM" id="MobiDB-lite"/>
    </source>
</evidence>
<evidence type="ECO:0000313" key="3">
    <source>
        <dbReference type="Proteomes" id="UP000029780"/>
    </source>
</evidence>
<dbReference type="EMBL" id="GU071086">
    <property type="protein sequence ID" value="ADB03895.1"/>
    <property type="molecule type" value="Genomic_DNA"/>
</dbReference>
<dbReference type="GeneID" id="8746347"/>
<dbReference type="KEGG" id="vg:8746347"/>
<organismHost>
    <name type="scientific">Acanthamoeba</name>
    <dbReference type="NCBI Taxonomy" id="5754"/>
</organismHost>
<organism evidence="2 3">
    <name type="scientific">Marseillevirus marseillevirus</name>
    <name type="common">GBM</name>
    <dbReference type="NCBI Taxonomy" id="694581"/>
    <lineage>
        <taxon>Viruses</taxon>
        <taxon>Varidnaviria</taxon>
        <taxon>Bamfordvirae</taxon>
        <taxon>Nucleocytoviricota</taxon>
        <taxon>Megaviricetes</taxon>
        <taxon>Pimascovirales</taxon>
        <taxon>Pimascovirales incertae sedis</taxon>
        <taxon>Marseilleviridae</taxon>
        <taxon>Marseillevirus</taxon>
        <taxon>Marseillevirus massiliense</taxon>
    </lineage>
</organism>
<dbReference type="RefSeq" id="YP_003406857.1">
    <property type="nucleotide sequence ID" value="NC_013756.1"/>
</dbReference>
<protein>
    <submittedName>
        <fullName evidence="2">Uncharacterized protein</fullName>
    </submittedName>
</protein>
<proteinExistence type="predicted"/>
<evidence type="ECO:0000313" key="2">
    <source>
        <dbReference type="EMBL" id="ADB03895.1"/>
    </source>
</evidence>
<reference evidence="2 3" key="1">
    <citation type="journal article" date="2009" name="Proc. Natl. Acad. Sci. U.S.A.">
        <title>Giant Marseillevirus highlights the role of amoebae as a melting pot in emergence of chimeric microorganisms.</title>
        <authorList>
            <person name="Boyer M."/>
            <person name="Yutin N."/>
            <person name="Pagnier I."/>
            <person name="Barrassi L."/>
            <person name="Fournous G."/>
            <person name="Espinosa L."/>
            <person name="Robert C."/>
            <person name="Azza S."/>
            <person name="Sun S."/>
            <person name="Rossmann M.G."/>
            <person name="Suzan-Monti M."/>
            <person name="La Scola B."/>
            <person name="Koonin E.V."/>
            <person name="Raoult D."/>
        </authorList>
    </citation>
    <scope>NUCLEOTIDE SEQUENCE [LARGE SCALE GENOMIC DNA]</scope>
    <source>
        <strain evidence="2 3">T19</strain>
    </source>
</reference>
<dbReference type="Proteomes" id="UP000029780">
    <property type="component" value="Segment"/>
</dbReference>
<gene>
    <name evidence="2" type="ORF">MAR_ORF110</name>
</gene>
<keyword evidence="3" id="KW-1185">Reference proteome</keyword>